<evidence type="ECO:0000313" key="3">
    <source>
        <dbReference type="Proteomes" id="UP000856143"/>
    </source>
</evidence>
<dbReference type="Proteomes" id="UP000856143">
    <property type="component" value="Unassembled WGS sequence"/>
</dbReference>
<evidence type="ECO:0000313" key="2">
    <source>
        <dbReference type="EMBL" id="HAT1684227.1"/>
    </source>
</evidence>
<accession>A0AAN5RG12</accession>
<evidence type="ECO:0000256" key="1">
    <source>
        <dbReference type="SAM" id="MobiDB-lite"/>
    </source>
</evidence>
<reference evidence="2" key="2">
    <citation type="submission" date="2020-11" db="EMBL/GenBank/DDBJ databases">
        <authorList>
            <consortium name="NCBI Pathogen Detection Project"/>
        </authorList>
    </citation>
    <scope>NUCLEOTIDE SEQUENCE</scope>
    <source>
        <strain evidence="2">R404</strain>
    </source>
</reference>
<gene>
    <name evidence="2" type="ORF">I8Y21_005004</name>
</gene>
<feature type="region of interest" description="Disordered" evidence="1">
    <location>
        <begin position="100"/>
        <end position="119"/>
    </location>
</feature>
<organism evidence="2 3">
    <name type="scientific">Klebsiella oxytoca</name>
    <dbReference type="NCBI Taxonomy" id="571"/>
    <lineage>
        <taxon>Bacteria</taxon>
        <taxon>Pseudomonadati</taxon>
        <taxon>Pseudomonadota</taxon>
        <taxon>Gammaproteobacteria</taxon>
        <taxon>Enterobacterales</taxon>
        <taxon>Enterobacteriaceae</taxon>
        <taxon>Klebsiella/Raoultella group</taxon>
        <taxon>Klebsiella</taxon>
    </lineage>
</organism>
<dbReference type="AlphaFoldDB" id="A0AAN5RG12"/>
<dbReference type="EMBL" id="DACSEO010000089">
    <property type="protein sequence ID" value="HAT1684227.1"/>
    <property type="molecule type" value="Genomic_DNA"/>
</dbReference>
<sequence>MKKDRMLRQFSQVVNQMMDDMQQRDDEQGVVGYAFFDTQKRAFLSSSREGDISDLAYTGNVGEAFLTGSRREALQVMMSLGSRPVKFVPVIRHVLFGLTPQPGALDTDGDDAASDIPFP</sequence>
<proteinExistence type="predicted"/>
<comment type="caution">
    <text evidence="2">The sequence shown here is derived from an EMBL/GenBank/DDBJ whole genome shotgun (WGS) entry which is preliminary data.</text>
</comment>
<protein>
    <submittedName>
        <fullName evidence="2">Uncharacterized protein</fullName>
    </submittedName>
</protein>
<name>A0AAN5RG12_KLEOX</name>
<reference evidence="2" key="1">
    <citation type="journal article" date="2018" name="Genome Biol.">
        <title>SKESA: strategic k-mer extension for scrupulous assemblies.</title>
        <authorList>
            <person name="Souvorov A."/>
            <person name="Agarwala R."/>
            <person name="Lipman D.J."/>
        </authorList>
    </citation>
    <scope>NUCLEOTIDE SEQUENCE</scope>
    <source>
        <strain evidence="2">R404</strain>
    </source>
</reference>